<dbReference type="Proteomes" id="UP000001312">
    <property type="component" value="Unassembled WGS sequence"/>
</dbReference>
<dbReference type="KEGG" id="ssl:SS1G_03046"/>
<keyword evidence="2" id="KW-1185">Reference proteome</keyword>
<dbReference type="EMBL" id="CH476623">
    <property type="protein sequence ID" value="EDO00186.1"/>
    <property type="molecule type" value="Genomic_DNA"/>
</dbReference>
<name>A7ECK7_SCLS1</name>
<organism evidence="1 2">
    <name type="scientific">Sclerotinia sclerotiorum (strain ATCC 18683 / 1980 / Ss-1)</name>
    <name type="common">White mold</name>
    <name type="synonym">Whetzelinia sclerotiorum</name>
    <dbReference type="NCBI Taxonomy" id="665079"/>
    <lineage>
        <taxon>Eukaryota</taxon>
        <taxon>Fungi</taxon>
        <taxon>Dikarya</taxon>
        <taxon>Ascomycota</taxon>
        <taxon>Pezizomycotina</taxon>
        <taxon>Leotiomycetes</taxon>
        <taxon>Helotiales</taxon>
        <taxon>Sclerotiniaceae</taxon>
        <taxon>Sclerotinia</taxon>
    </lineage>
</organism>
<evidence type="ECO:0000313" key="1">
    <source>
        <dbReference type="EMBL" id="EDO00186.1"/>
    </source>
</evidence>
<protein>
    <submittedName>
        <fullName evidence="1">Uncharacterized protein</fullName>
    </submittedName>
</protein>
<accession>A7ECK7</accession>
<gene>
    <name evidence="1" type="ORF">SS1G_03046</name>
</gene>
<proteinExistence type="predicted"/>
<dbReference type="InParanoid" id="A7ECK7"/>
<dbReference type="AlphaFoldDB" id="A7ECK7"/>
<dbReference type="GeneID" id="5492313"/>
<evidence type="ECO:0000313" key="2">
    <source>
        <dbReference type="Proteomes" id="UP000001312"/>
    </source>
</evidence>
<dbReference type="HOGENOM" id="CLU_2905516_0_0_1"/>
<sequence>MSASVLYLKPKKIKHGHLDRTTPTDLLRACECSIDPKLLQGFGFCYFHLFRLMLPIDLNNAA</sequence>
<dbReference type="RefSeq" id="XP_001596823.1">
    <property type="nucleotide sequence ID" value="XM_001596773.1"/>
</dbReference>
<reference evidence="2" key="1">
    <citation type="journal article" date="2011" name="PLoS Genet.">
        <title>Genomic analysis of the necrotrophic fungal pathogens Sclerotinia sclerotiorum and Botrytis cinerea.</title>
        <authorList>
            <person name="Amselem J."/>
            <person name="Cuomo C.A."/>
            <person name="van Kan J.A."/>
            <person name="Viaud M."/>
            <person name="Benito E.P."/>
            <person name="Couloux A."/>
            <person name="Coutinho P.M."/>
            <person name="de Vries R.P."/>
            <person name="Dyer P.S."/>
            <person name="Fillinger S."/>
            <person name="Fournier E."/>
            <person name="Gout L."/>
            <person name="Hahn M."/>
            <person name="Kohn L."/>
            <person name="Lapalu N."/>
            <person name="Plummer K.M."/>
            <person name="Pradier J.M."/>
            <person name="Quevillon E."/>
            <person name="Sharon A."/>
            <person name="Simon A."/>
            <person name="ten Have A."/>
            <person name="Tudzynski B."/>
            <person name="Tudzynski P."/>
            <person name="Wincker P."/>
            <person name="Andrew M."/>
            <person name="Anthouard V."/>
            <person name="Beever R.E."/>
            <person name="Beffa R."/>
            <person name="Benoit I."/>
            <person name="Bouzid O."/>
            <person name="Brault B."/>
            <person name="Chen Z."/>
            <person name="Choquer M."/>
            <person name="Collemare J."/>
            <person name="Cotton P."/>
            <person name="Danchin E.G."/>
            <person name="Da Silva C."/>
            <person name="Gautier A."/>
            <person name="Giraud C."/>
            <person name="Giraud T."/>
            <person name="Gonzalez C."/>
            <person name="Grossetete S."/>
            <person name="Guldener U."/>
            <person name="Henrissat B."/>
            <person name="Howlett B.J."/>
            <person name="Kodira C."/>
            <person name="Kretschmer M."/>
            <person name="Lappartient A."/>
            <person name="Leroch M."/>
            <person name="Levis C."/>
            <person name="Mauceli E."/>
            <person name="Neuveglise C."/>
            <person name="Oeser B."/>
            <person name="Pearson M."/>
            <person name="Poulain J."/>
            <person name="Poussereau N."/>
            <person name="Quesneville H."/>
            <person name="Rascle C."/>
            <person name="Schumacher J."/>
            <person name="Segurens B."/>
            <person name="Sexton A."/>
            <person name="Silva E."/>
            <person name="Sirven C."/>
            <person name="Soanes D.M."/>
            <person name="Talbot N.J."/>
            <person name="Templeton M."/>
            <person name="Yandava C."/>
            <person name="Yarden O."/>
            <person name="Zeng Q."/>
            <person name="Rollins J.A."/>
            <person name="Lebrun M.H."/>
            <person name="Dickman M."/>
        </authorList>
    </citation>
    <scope>NUCLEOTIDE SEQUENCE [LARGE SCALE GENOMIC DNA]</scope>
    <source>
        <strain evidence="2">ATCC 18683 / 1980 / Ss-1</strain>
    </source>
</reference>